<evidence type="ECO:0000256" key="1">
    <source>
        <dbReference type="ARBA" id="ARBA00004116"/>
    </source>
</evidence>
<comment type="similarity">
    <text evidence="2">Belongs to the strictosidine synthase family.</text>
</comment>
<dbReference type="Gene3D" id="2.120.10.30">
    <property type="entry name" value="TolB, C-terminal domain"/>
    <property type="match status" value="1"/>
</dbReference>
<reference evidence="6 7" key="1">
    <citation type="submission" date="2024-04" db="EMBL/GenBank/DDBJ databases">
        <authorList>
            <person name="Fracassetti M."/>
        </authorList>
    </citation>
    <scope>NUCLEOTIDE SEQUENCE [LARGE SCALE GENOMIC DNA]</scope>
</reference>
<dbReference type="InterPro" id="IPR011042">
    <property type="entry name" value="6-blade_b-propeller_TolB-like"/>
</dbReference>
<name>A0AAV2D9D1_9ROSI</name>
<organism evidence="6 7">
    <name type="scientific">Linum trigynum</name>
    <dbReference type="NCBI Taxonomy" id="586398"/>
    <lineage>
        <taxon>Eukaryota</taxon>
        <taxon>Viridiplantae</taxon>
        <taxon>Streptophyta</taxon>
        <taxon>Embryophyta</taxon>
        <taxon>Tracheophyta</taxon>
        <taxon>Spermatophyta</taxon>
        <taxon>Magnoliopsida</taxon>
        <taxon>eudicotyledons</taxon>
        <taxon>Gunneridae</taxon>
        <taxon>Pentapetalae</taxon>
        <taxon>rosids</taxon>
        <taxon>fabids</taxon>
        <taxon>Malpighiales</taxon>
        <taxon>Linaceae</taxon>
        <taxon>Linum</taxon>
    </lineage>
</organism>
<dbReference type="PANTHER" id="PTHR10426:SF136">
    <property type="entry name" value="PROTEIN STRICTOSIDINE SYNTHASE-LIKE 9-LIKE"/>
    <property type="match status" value="1"/>
</dbReference>
<evidence type="ECO:0000256" key="4">
    <source>
        <dbReference type="ARBA" id="ARBA00023180"/>
    </source>
</evidence>
<comment type="subcellular location">
    <subcellularLocation>
        <location evidence="1">Vacuole</location>
    </subcellularLocation>
</comment>
<evidence type="ECO:0000313" key="6">
    <source>
        <dbReference type="EMBL" id="CAL1369871.1"/>
    </source>
</evidence>
<evidence type="ECO:0000259" key="5">
    <source>
        <dbReference type="Pfam" id="PF03088"/>
    </source>
</evidence>
<dbReference type="Pfam" id="PF03088">
    <property type="entry name" value="Str_synth"/>
    <property type="match status" value="1"/>
</dbReference>
<keyword evidence="3" id="KW-0926">Vacuole</keyword>
<dbReference type="AlphaFoldDB" id="A0AAV2D9D1"/>
<accession>A0AAV2D9D1</accession>
<evidence type="ECO:0000256" key="2">
    <source>
        <dbReference type="ARBA" id="ARBA00009191"/>
    </source>
</evidence>
<evidence type="ECO:0000256" key="3">
    <source>
        <dbReference type="ARBA" id="ARBA00022554"/>
    </source>
</evidence>
<gene>
    <name evidence="6" type="ORF">LTRI10_LOCUS12254</name>
</gene>
<dbReference type="GO" id="GO:0005773">
    <property type="term" value="C:vacuole"/>
    <property type="evidence" value="ECO:0007669"/>
    <property type="project" value="UniProtKB-SubCell"/>
</dbReference>
<protein>
    <recommendedName>
        <fullName evidence="5">Strictosidine synthase conserved region domain-containing protein</fullName>
    </recommendedName>
</protein>
<dbReference type="SUPFAM" id="SSF63829">
    <property type="entry name" value="Calcium-dependent phosphotriesterase"/>
    <property type="match status" value="1"/>
</dbReference>
<keyword evidence="7" id="KW-1185">Reference proteome</keyword>
<dbReference type="InterPro" id="IPR018119">
    <property type="entry name" value="Strictosidine_synth_cons-reg"/>
</dbReference>
<dbReference type="GO" id="GO:0016787">
    <property type="term" value="F:hydrolase activity"/>
    <property type="evidence" value="ECO:0007669"/>
    <property type="project" value="TreeGrafter"/>
</dbReference>
<evidence type="ECO:0000313" key="7">
    <source>
        <dbReference type="Proteomes" id="UP001497516"/>
    </source>
</evidence>
<dbReference type="GO" id="GO:0012505">
    <property type="term" value="C:endomembrane system"/>
    <property type="evidence" value="ECO:0007669"/>
    <property type="project" value="TreeGrafter"/>
</dbReference>
<dbReference type="PANTHER" id="PTHR10426">
    <property type="entry name" value="STRICTOSIDINE SYNTHASE-RELATED"/>
    <property type="match status" value="1"/>
</dbReference>
<dbReference type="EMBL" id="OZ034815">
    <property type="protein sequence ID" value="CAL1369871.1"/>
    <property type="molecule type" value="Genomic_DNA"/>
</dbReference>
<proteinExistence type="inferred from homology"/>
<sequence>MKYDVSTGHVTVLLRNLGFLTDVTLSGDGSVVLVSEATRSQLAQLWLMGARANTAEVVLSDVVEPDNIRRDAGSGDLFIAARRRRVGLGQLSAARDDSDLESICLRLQREQNVRETPSFEVNLVLGSERISECQGSGLDVYVTSMSARYIRIYRR</sequence>
<keyword evidence="4" id="KW-0325">Glycoprotein</keyword>
<dbReference type="Proteomes" id="UP001497516">
    <property type="component" value="Chromosome 2"/>
</dbReference>
<feature type="domain" description="Strictosidine synthase conserved region" evidence="5">
    <location>
        <begin position="1"/>
        <end position="48"/>
    </location>
</feature>